<dbReference type="GO" id="GO:0010181">
    <property type="term" value="F:FMN binding"/>
    <property type="evidence" value="ECO:0007669"/>
    <property type="project" value="InterPro"/>
</dbReference>
<dbReference type="PROSITE" id="PS51257">
    <property type="entry name" value="PROKAR_LIPOPROTEIN"/>
    <property type="match status" value="1"/>
</dbReference>
<dbReference type="HOGENOM" id="CLU_119924_0_1_12"/>
<feature type="signal peptide" evidence="1">
    <location>
        <begin position="1"/>
        <end position="24"/>
    </location>
</feature>
<dbReference type="SMART" id="SM00900">
    <property type="entry name" value="FMN_bind"/>
    <property type="match status" value="1"/>
</dbReference>
<evidence type="ECO:0000259" key="2">
    <source>
        <dbReference type="SMART" id="SM00900"/>
    </source>
</evidence>
<dbReference type="STRING" id="545694.TREPR_1455"/>
<evidence type="ECO:0000313" key="4">
    <source>
        <dbReference type="Proteomes" id="UP000009223"/>
    </source>
</evidence>
<dbReference type="AlphaFoldDB" id="F5YQ44"/>
<gene>
    <name evidence="3" type="ordered locus">TREPR_1455</name>
</gene>
<keyword evidence="4" id="KW-1185">Reference proteome</keyword>
<dbReference type="eggNOG" id="COG4939">
    <property type="taxonomic scope" value="Bacteria"/>
</dbReference>
<evidence type="ECO:0000256" key="1">
    <source>
        <dbReference type="SAM" id="SignalP"/>
    </source>
</evidence>
<proteinExistence type="predicted"/>
<reference evidence="3 4" key="2">
    <citation type="journal article" date="2011" name="ISME J.">
        <title>RNA-seq reveals cooperative metabolic interactions between two termite-gut spirochete species in co-culture.</title>
        <authorList>
            <person name="Rosenthal A.Z."/>
            <person name="Matson E.G."/>
            <person name="Eldar A."/>
            <person name="Leadbetter J.R."/>
        </authorList>
    </citation>
    <scope>NUCLEOTIDE SEQUENCE [LARGE SCALE GENOMIC DNA]</scope>
    <source>
        <strain evidence="4">ATCC BAA-887 / DSM 12427 / ZAS-2</strain>
    </source>
</reference>
<dbReference type="InterPro" id="IPR007329">
    <property type="entry name" value="FMN-bd"/>
</dbReference>
<accession>F5YQ44</accession>
<dbReference type="KEGG" id="tpi:TREPR_1455"/>
<dbReference type="EMBL" id="CP001843">
    <property type="protein sequence ID" value="AEF85871.1"/>
    <property type="molecule type" value="Genomic_DNA"/>
</dbReference>
<dbReference type="Gene3D" id="3.90.1010.20">
    <property type="match status" value="1"/>
</dbReference>
<sequence length="138" mass="15273">MKKIFFIIVLCGAALLFFSCSKTAYKDGTYRGKSALDDTGAWGEIALTLRDGKVTDCVFITHQKDGSIKDENYGKVNGEISNQDFYDKAQLAVRAMAQYQRQYMETQSLKNLDAVSGATIAYNQFIEATELALEAASK</sequence>
<dbReference type="Pfam" id="PF04205">
    <property type="entry name" value="FMN_bind"/>
    <property type="match status" value="1"/>
</dbReference>
<dbReference type="RefSeq" id="WP_015708646.1">
    <property type="nucleotide sequence ID" value="NC_015578.1"/>
</dbReference>
<keyword evidence="3" id="KW-0449">Lipoprotein</keyword>
<evidence type="ECO:0000313" key="3">
    <source>
        <dbReference type="EMBL" id="AEF85871.1"/>
    </source>
</evidence>
<feature type="domain" description="FMN-binding" evidence="2">
    <location>
        <begin position="40"/>
        <end position="136"/>
    </location>
</feature>
<protein>
    <submittedName>
        <fullName evidence="3">15 kDa lipoprotein</fullName>
    </submittedName>
</protein>
<reference evidence="4" key="1">
    <citation type="submission" date="2009-12" db="EMBL/GenBank/DDBJ databases">
        <title>Complete sequence of Treponema primitia strain ZAS-2.</title>
        <authorList>
            <person name="Tetu S.G."/>
            <person name="Matson E."/>
            <person name="Ren Q."/>
            <person name="Seshadri R."/>
            <person name="Elbourne L."/>
            <person name="Hassan K.A."/>
            <person name="Durkin A."/>
            <person name="Radune D."/>
            <person name="Mohamoud Y."/>
            <person name="Shay R."/>
            <person name="Jin S."/>
            <person name="Zhang X."/>
            <person name="Lucey K."/>
            <person name="Ballor N.R."/>
            <person name="Ottesen E."/>
            <person name="Rosenthal R."/>
            <person name="Allen A."/>
            <person name="Leadbetter J.R."/>
            <person name="Paulsen I.T."/>
        </authorList>
    </citation>
    <scope>NUCLEOTIDE SEQUENCE [LARGE SCALE GENOMIC DNA]</scope>
    <source>
        <strain evidence="4">ATCC BAA-887 / DSM 12427 / ZAS-2</strain>
    </source>
</reference>
<dbReference type="Proteomes" id="UP000009223">
    <property type="component" value="Chromosome"/>
</dbReference>
<feature type="chain" id="PRO_5003336237" evidence="1">
    <location>
        <begin position="25"/>
        <end position="138"/>
    </location>
</feature>
<dbReference type="GO" id="GO:0016020">
    <property type="term" value="C:membrane"/>
    <property type="evidence" value="ECO:0007669"/>
    <property type="project" value="InterPro"/>
</dbReference>
<dbReference type="OrthoDB" id="1852314at2"/>
<organism evidence="3 4">
    <name type="scientific">Treponema primitia (strain ATCC BAA-887 / DSM 12427 / ZAS-2)</name>
    <dbReference type="NCBI Taxonomy" id="545694"/>
    <lineage>
        <taxon>Bacteria</taxon>
        <taxon>Pseudomonadati</taxon>
        <taxon>Spirochaetota</taxon>
        <taxon>Spirochaetia</taxon>
        <taxon>Spirochaetales</taxon>
        <taxon>Treponemataceae</taxon>
        <taxon>Treponema</taxon>
    </lineage>
</organism>
<name>F5YQ44_TREPZ</name>
<keyword evidence="1" id="KW-0732">Signal</keyword>